<evidence type="ECO:0000313" key="2">
    <source>
        <dbReference type="EMBL" id="AGF58375.1"/>
    </source>
</evidence>
<proteinExistence type="predicted"/>
<feature type="signal peptide" evidence="1">
    <location>
        <begin position="1"/>
        <end position="26"/>
    </location>
</feature>
<dbReference type="eggNOG" id="ENOG50334N4">
    <property type="taxonomic scope" value="Bacteria"/>
</dbReference>
<reference evidence="2 3" key="1">
    <citation type="submission" date="2013-02" db="EMBL/GenBank/DDBJ databases">
        <title>Genome sequence of Clostridium saccharoperbutylacetonicum N1-4(HMT).</title>
        <authorList>
            <person name="Poehlein A."/>
            <person name="Daniel R."/>
        </authorList>
    </citation>
    <scope>NUCLEOTIDE SEQUENCE [LARGE SCALE GENOMIC DNA]</scope>
    <source>
        <strain evidence="3">N1-4(HMT)</strain>
    </source>
</reference>
<dbReference type="Proteomes" id="UP000011728">
    <property type="component" value="Chromosome"/>
</dbReference>
<gene>
    <name evidence="2" type="ORF">Cspa_c46220</name>
</gene>
<evidence type="ECO:0000313" key="3">
    <source>
        <dbReference type="Proteomes" id="UP000011728"/>
    </source>
</evidence>
<keyword evidence="3" id="KW-1185">Reference proteome</keyword>
<dbReference type="EMBL" id="CP004121">
    <property type="protein sequence ID" value="AGF58375.1"/>
    <property type="molecule type" value="Genomic_DNA"/>
</dbReference>
<dbReference type="PROSITE" id="PS51257">
    <property type="entry name" value="PROKAR_LIPOPROTEIN"/>
    <property type="match status" value="1"/>
</dbReference>
<dbReference type="RefSeq" id="WP_015394686.1">
    <property type="nucleotide sequence ID" value="NC_020291.1"/>
</dbReference>
<sequence>MKLRKTLGIIMAAVLTVGTMAGCSQATQNYIKEVNNVEKWESTTSDITGTVGVDAQGIKQDISFTCTAYKAKENEYADIKFKDPNGKINIPELKLYCDENTIYINKSFLEGIYASTGQAVPNELTNIKEEYIGTDVNSNNAKTNANVEQIKALANDPDALMKLGKLIFGENNDLDLPYVQNGREYTLYLDGNQTVDLAAKAIIAGANNLDNLNSTFKLKLTAEQIAEAKKEINNTNFTSKLAEIKMALNGTSISSKNTFSDNSYTSDFNMNLQVKDFGKLYFGMKSTTSKTEGKVVEMPASKIKLTEEEFDKLLGVSTTTKAIPAATATSIK</sequence>
<evidence type="ECO:0000256" key="1">
    <source>
        <dbReference type="SAM" id="SignalP"/>
    </source>
</evidence>
<evidence type="ECO:0008006" key="4">
    <source>
        <dbReference type="Google" id="ProtNLM"/>
    </source>
</evidence>
<dbReference type="OrthoDB" id="1896795at2"/>
<dbReference type="AlphaFoldDB" id="M1LYM0"/>
<accession>M1LYM0</accession>
<dbReference type="KEGG" id="csr:Cspa_c46220"/>
<dbReference type="HOGENOM" id="CLU_879101_0_0_9"/>
<keyword evidence="1" id="KW-0732">Signal</keyword>
<feature type="chain" id="PRO_5004015536" description="Lipoprotein" evidence="1">
    <location>
        <begin position="27"/>
        <end position="332"/>
    </location>
</feature>
<organism evidence="2 3">
    <name type="scientific">Clostridium saccharoperbutylacetonicum N1-4(HMT)</name>
    <dbReference type="NCBI Taxonomy" id="931276"/>
    <lineage>
        <taxon>Bacteria</taxon>
        <taxon>Bacillati</taxon>
        <taxon>Bacillota</taxon>
        <taxon>Clostridia</taxon>
        <taxon>Eubacteriales</taxon>
        <taxon>Clostridiaceae</taxon>
        <taxon>Clostridium</taxon>
    </lineage>
</organism>
<dbReference type="PATRIC" id="fig|931276.5.peg.4658"/>
<protein>
    <recommendedName>
        <fullName evidence="4">Lipoprotein</fullName>
    </recommendedName>
</protein>
<dbReference type="STRING" id="36745.CLSAP_43920"/>
<name>M1LYM0_9CLOT</name>